<dbReference type="EMBL" id="KN818234">
    <property type="protein sequence ID" value="KIL66821.1"/>
    <property type="molecule type" value="Genomic_DNA"/>
</dbReference>
<feature type="compositionally biased region" description="Low complexity" evidence="1">
    <location>
        <begin position="572"/>
        <end position="583"/>
    </location>
</feature>
<dbReference type="GO" id="GO:0004407">
    <property type="term" value="F:histone deacetylase activity"/>
    <property type="evidence" value="ECO:0007669"/>
    <property type="project" value="TreeGrafter"/>
</dbReference>
<dbReference type="GO" id="GO:0010468">
    <property type="term" value="P:regulation of gene expression"/>
    <property type="evidence" value="ECO:0007669"/>
    <property type="project" value="UniProtKB-ARBA"/>
</dbReference>
<evidence type="ECO:0000259" key="2">
    <source>
        <dbReference type="Pfam" id="PF00850"/>
    </source>
</evidence>
<evidence type="ECO:0000313" key="3">
    <source>
        <dbReference type="EMBL" id="KIL66821.1"/>
    </source>
</evidence>
<dbReference type="SUPFAM" id="SSF52768">
    <property type="entry name" value="Arginase/deacetylase"/>
    <property type="match status" value="1"/>
</dbReference>
<feature type="compositionally biased region" description="Basic and acidic residues" evidence="1">
    <location>
        <begin position="555"/>
        <end position="570"/>
    </location>
</feature>
<dbReference type="STRING" id="946122.A0A0C2XBS9"/>
<dbReference type="InterPro" id="IPR000286">
    <property type="entry name" value="HDACs"/>
</dbReference>
<dbReference type="PANTHER" id="PTHR47558">
    <property type="entry name" value="HISTONE DEACETYLASE HOS3"/>
    <property type="match status" value="1"/>
</dbReference>
<dbReference type="OrthoDB" id="5232919at2759"/>
<evidence type="ECO:0000313" key="4">
    <source>
        <dbReference type="Proteomes" id="UP000054549"/>
    </source>
</evidence>
<dbReference type="HOGENOM" id="CLU_013370_2_1_1"/>
<feature type="compositionally biased region" description="Low complexity" evidence="1">
    <location>
        <begin position="60"/>
        <end position="75"/>
    </location>
</feature>
<feature type="domain" description="Histone deacetylase" evidence="2">
    <location>
        <begin position="145"/>
        <end position="449"/>
    </location>
</feature>
<dbReference type="PRINTS" id="PR01270">
    <property type="entry name" value="HDASUPER"/>
</dbReference>
<dbReference type="InParanoid" id="A0A0C2XBS9"/>
<dbReference type="Pfam" id="PF00850">
    <property type="entry name" value="Hist_deacetyl"/>
    <property type="match status" value="1"/>
</dbReference>
<reference evidence="3 4" key="1">
    <citation type="submission" date="2014-04" db="EMBL/GenBank/DDBJ databases">
        <title>Evolutionary Origins and Diversification of the Mycorrhizal Mutualists.</title>
        <authorList>
            <consortium name="DOE Joint Genome Institute"/>
            <consortium name="Mycorrhizal Genomics Consortium"/>
            <person name="Kohler A."/>
            <person name="Kuo A."/>
            <person name="Nagy L.G."/>
            <person name="Floudas D."/>
            <person name="Copeland A."/>
            <person name="Barry K.W."/>
            <person name="Cichocki N."/>
            <person name="Veneault-Fourrey C."/>
            <person name="LaButti K."/>
            <person name="Lindquist E.A."/>
            <person name="Lipzen A."/>
            <person name="Lundell T."/>
            <person name="Morin E."/>
            <person name="Murat C."/>
            <person name="Riley R."/>
            <person name="Ohm R."/>
            <person name="Sun H."/>
            <person name="Tunlid A."/>
            <person name="Henrissat B."/>
            <person name="Grigoriev I.V."/>
            <person name="Hibbett D.S."/>
            <person name="Martin F."/>
        </authorList>
    </citation>
    <scope>NUCLEOTIDE SEQUENCE [LARGE SCALE GENOMIC DNA]</scope>
    <source>
        <strain evidence="3 4">Koide BX008</strain>
    </source>
</reference>
<dbReference type="InterPro" id="IPR023801">
    <property type="entry name" value="His_deacetylse_dom"/>
</dbReference>
<feature type="region of interest" description="Disordered" evidence="1">
    <location>
        <begin position="60"/>
        <end position="83"/>
    </location>
</feature>
<dbReference type="Gene3D" id="3.40.800.20">
    <property type="entry name" value="Histone deacetylase domain"/>
    <property type="match status" value="1"/>
</dbReference>
<dbReference type="GO" id="GO:0005634">
    <property type="term" value="C:nucleus"/>
    <property type="evidence" value="ECO:0007669"/>
    <property type="project" value="TreeGrafter"/>
</dbReference>
<dbReference type="PANTHER" id="PTHR47558:SF1">
    <property type="entry name" value="HISTONE DEACETYLASE HOS3"/>
    <property type="match status" value="1"/>
</dbReference>
<feature type="compositionally biased region" description="Low complexity" evidence="1">
    <location>
        <begin position="513"/>
        <end position="535"/>
    </location>
</feature>
<gene>
    <name evidence="3" type="ORF">M378DRAFT_160323</name>
</gene>
<evidence type="ECO:0000256" key="1">
    <source>
        <dbReference type="SAM" id="MobiDB-lite"/>
    </source>
</evidence>
<organism evidence="3 4">
    <name type="scientific">Amanita muscaria (strain Koide BX008)</name>
    <dbReference type="NCBI Taxonomy" id="946122"/>
    <lineage>
        <taxon>Eukaryota</taxon>
        <taxon>Fungi</taxon>
        <taxon>Dikarya</taxon>
        <taxon>Basidiomycota</taxon>
        <taxon>Agaricomycotina</taxon>
        <taxon>Agaricomycetes</taxon>
        <taxon>Agaricomycetidae</taxon>
        <taxon>Agaricales</taxon>
        <taxon>Pluteineae</taxon>
        <taxon>Amanitaceae</taxon>
        <taxon>Amanita</taxon>
    </lineage>
</organism>
<dbReference type="InterPro" id="IPR023696">
    <property type="entry name" value="Ureohydrolase_dom_sf"/>
</dbReference>
<dbReference type="AlphaFoldDB" id="A0A0C2XBS9"/>
<sequence>MSQITNQSYRTGVFIQDACYLHQFIRSRATSHIVERPERLRAVMIGVSASIARLEEALTPSTPSISPTLSASILSGGTTSEQASTETEDIEAAMGRMALTQQQQTPTVDINPNIPATIVHSQAIVDLLNHPAVKFIHGDVDGDVYIQNLIRWAQESADKVEKGESEIPPGLSQGDLYLCPQSLDAIQGALGAACEAVDRVMMSKNSSDSPMDQLHRAFVAIRPPGHHCGEDTPSGFCFVNNVAVAAAHAHLQHGVQRIVILDIDLHHGNGTQSIVWQANEETYRQTLEGNPKLGPQIFYGSIHDVLSYPCEDGKPELVQAASVSIHEAHGQYIENIHLEPYSSEEHFWDVLYKGKYSRLLQKAEEFLVATGGSGDDVLFFISCGMDACEHEYESMSRHGRKVPVGFYYQFTRDACALSNKYAGGRIISVLEGGYSDRALISGTMAHISALVTAHNHPIDDTVDRNWWNVDNLTLLEKATKQRKGPGGRKSLGNTDTSERWMKRTTAILSTVDTSRPTRPPASRRSSAPISSTSTRALRDRNKITIPVSSSTSRIDPTKSKERIKQKDVKKPSSLSSESTASAGEESENNQHTTHTKKLPRVVLRLGAAP</sequence>
<dbReference type="Proteomes" id="UP000054549">
    <property type="component" value="Unassembled WGS sequence"/>
</dbReference>
<proteinExistence type="predicted"/>
<accession>A0A0C2XBS9</accession>
<dbReference type="InterPro" id="IPR037138">
    <property type="entry name" value="His_deacetylse_dom_sf"/>
</dbReference>
<protein>
    <recommendedName>
        <fullName evidence="2">Histone deacetylase domain-containing protein</fullName>
    </recommendedName>
</protein>
<dbReference type="InterPro" id="IPR053244">
    <property type="entry name" value="HDAC_HD_type_1"/>
</dbReference>
<feature type="region of interest" description="Disordered" evidence="1">
    <location>
        <begin position="478"/>
        <end position="609"/>
    </location>
</feature>
<name>A0A0C2XBS9_AMAMK</name>
<keyword evidence="4" id="KW-1185">Reference proteome</keyword>